<evidence type="ECO:0000256" key="3">
    <source>
        <dbReference type="ARBA" id="ARBA00022771"/>
    </source>
</evidence>
<dbReference type="EMBL" id="JAJSOW010000003">
    <property type="protein sequence ID" value="KAI9194105.1"/>
    <property type="molecule type" value="Genomic_DNA"/>
</dbReference>
<evidence type="ECO:0000256" key="5">
    <source>
        <dbReference type="ARBA" id="ARBA00023015"/>
    </source>
</evidence>
<dbReference type="InterPro" id="IPR052035">
    <property type="entry name" value="ZnF_BED_domain_contain"/>
</dbReference>
<protein>
    <recommendedName>
        <fullName evidence="9">BED-type domain-containing protein</fullName>
    </recommendedName>
</protein>
<keyword evidence="4" id="KW-0862">Zinc</keyword>
<evidence type="ECO:0000256" key="6">
    <source>
        <dbReference type="ARBA" id="ARBA00023163"/>
    </source>
</evidence>
<comment type="caution">
    <text evidence="10">The sequence shown here is derived from an EMBL/GenBank/DDBJ whole genome shotgun (WGS) entry which is preliminary data.</text>
</comment>
<reference evidence="10" key="2">
    <citation type="submission" date="2023-02" db="EMBL/GenBank/DDBJ databases">
        <authorList>
            <person name="Swenson N.G."/>
            <person name="Wegrzyn J.L."/>
            <person name="Mcevoy S.L."/>
        </authorList>
    </citation>
    <scope>NUCLEOTIDE SEQUENCE</scope>
    <source>
        <strain evidence="10">91603</strain>
        <tissue evidence="10">Leaf</tissue>
    </source>
</reference>
<evidence type="ECO:0000256" key="2">
    <source>
        <dbReference type="ARBA" id="ARBA00022723"/>
    </source>
</evidence>
<dbReference type="GO" id="GO:0009791">
    <property type="term" value="P:post-embryonic development"/>
    <property type="evidence" value="ECO:0007669"/>
    <property type="project" value="UniProtKB-ARBA"/>
</dbReference>
<dbReference type="GO" id="GO:0005634">
    <property type="term" value="C:nucleus"/>
    <property type="evidence" value="ECO:0007669"/>
    <property type="project" value="UniProtKB-SubCell"/>
</dbReference>
<dbReference type="PANTHER" id="PTHR46481">
    <property type="entry name" value="ZINC FINGER BED DOMAIN-CONTAINING PROTEIN 4"/>
    <property type="match status" value="1"/>
</dbReference>
<dbReference type="PROSITE" id="PS50808">
    <property type="entry name" value="ZF_BED"/>
    <property type="match status" value="1"/>
</dbReference>
<keyword evidence="7" id="KW-0539">Nucleus</keyword>
<keyword evidence="5" id="KW-0805">Transcription regulation</keyword>
<proteinExistence type="predicted"/>
<dbReference type="SMART" id="SM00614">
    <property type="entry name" value="ZnF_BED"/>
    <property type="match status" value="1"/>
</dbReference>
<keyword evidence="11" id="KW-1185">Reference proteome</keyword>
<evidence type="ECO:0000256" key="1">
    <source>
        <dbReference type="ARBA" id="ARBA00004123"/>
    </source>
</evidence>
<reference evidence="10" key="1">
    <citation type="journal article" date="2022" name="Plant J.">
        <title>Strategies of tolerance reflected in two North American maple genomes.</title>
        <authorList>
            <person name="McEvoy S.L."/>
            <person name="Sezen U.U."/>
            <person name="Trouern-Trend A."/>
            <person name="McMahon S.M."/>
            <person name="Schaberg P.G."/>
            <person name="Yang J."/>
            <person name="Wegrzyn J.L."/>
            <person name="Swenson N.G."/>
        </authorList>
    </citation>
    <scope>NUCLEOTIDE SEQUENCE</scope>
    <source>
        <strain evidence="10">91603</strain>
    </source>
</reference>
<evidence type="ECO:0000256" key="4">
    <source>
        <dbReference type="ARBA" id="ARBA00022833"/>
    </source>
</evidence>
<keyword evidence="2" id="KW-0479">Metal-binding</keyword>
<gene>
    <name evidence="10" type="ORF">LWI28_003179</name>
</gene>
<dbReference type="Proteomes" id="UP001064489">
    <property type="component" value="Chromosome 1"/>
</dbReference>
<keyword evidence="3 8" id="KW-0863">Zinc-finger</keyword>
<evidence type="ECO:0000313" key="10">
    <source>
        <dbReference type="EMBL" id="KAI9194105.1"/>
    </source>
</evidence>
<comment type="subcellular location">
    <subcellularLocation>
        <location evidence="1">Nucleus</location>
    </subcellularLocation>
</comment>
<dbReference type="GO" id="GO:0003677">
    <property type="term" value="F:DNA binding"/>
    <property type="evidence" value="ECO:0007669"/>
    <property type="project" value="InterPro"/>
</dbReference>
<accession>A0AAD5JD39</accession>
<evidence type="ECO:0000256" key="7">
    <source>
        <dbReference type="ARBA" id="ARBA00023242"/>
    </source>
</evidence>
<evidence type="ECO:0000259" key="9">
    <source>
        <dbReference type="PROSITE" id="PS50808"/>
    </source>
</evidence>
<dbReference type="AlphaFoldDB" id="A0AAD5JD39"/>
<organism evidence="10 11">
    <name type="scientific">Acer negundo</name>
    <name type="common">Box elder</name>
    <dbReference type="NCBI Taxonomy" id="4023"/>
    <lineage>
        <taxon>Eukaryota</taxon>
        <taxon>Viridiplantae</taxon>
        <taxon>Streptophyta</taxon>
        <taxon>Embryophyta</taxon>
        <taxon>Tracheophyta</taxon>
        <taxon>Spermatophyta</taxon>
        <taxon>Magnoliopsida</taxon>
        <taxon>eudicotyledons</taxon>
        <taxon>Gunneridae</taxon>
        <taxon>Pentapetalae</taxon>
        <taxon>rosids</taxon>
        <taxon>malvids</taxon>
        <taxon>Sapindales</taxon>
        <taxon>Sapindaceae</taxon>
        <taxon>Hippocastanoideae</taxon>
        <taxon>Acereae</taxon>
        <taxon>Acer</taxon>
    </lineage>
</organism>
<dbReference type="InterPro" id="IPR036236">
    <property type="entry name" value="Znf_C2H2_sf"/>
</dbReference>
<evidence type="ECO:0000313" key="11">
    <source>
        <dbReference type="Proteomes" id="UP001064489"/>
    </source>
</evidence>
<dbReference type="InterPro" id="IPR003656">
    <property type="entry name" value="Znf_BED"/>
</dbReference>
<keyword evidence="6" id="KW-0804">Transcription</keyword>
<evidence type="ECO:0000256" key="8">
    <source>
        <dbReference type="PROSITE-ProRule" id="PRU00027"/>
    </source>
</evidence>
<name>A0AAD5JD39_ACENE</name>
<dbReference type="SUPFAM" id="SSF57667">
    <property type="entry name" value="beta-beta-alpha zinc fingers"/>
    <property type="match status" value="1"/>
</dbReference>
<feature type="domain" description="BED-type" evidence="9">
    <location>
        <begin position="18"/>
        <end position="65"/>
    </location>
</feature>
<sequence>MVISDVEESPKFSCTKRRKLSEVWEDYYIEHEGKDGKAWAKCKFCSKLIHLGDNQTSNLKIHMKKCKISKAVKQLLDNDRILRVYVEDKEKLRESLGKLSCRFSLAIEILGYDSPYFLITICYIDDGWDLRKKILGVFIEFFDCDHYLEILRSLILDWKIDTNVSSFVVVETENNGYEDYREITSDLDDYCGSLPFVGQLYNVSWLINTIECNCTYLGNIRNLDGFKKIKLCLDYVRETPFNEYMFAVAEDIIN</sequence>
<dbReference type="GO" id="GO:0008270">
    <property type="term" value="F:zinc ion binding"/>
    <property type="evidence" value="ECO:0007669"/>
    <property type="project" value="UniProtKB-KW"/>
</dbReference>
<dbReference type="PANTHER" id="PTHR46481:SF10">
    <property type="entry name" value="ZINC FINGER BED DOMAIN-CONTAINING PROTEIN 39"/>
    <property type="match status" value="1"/>
</dbReference>